<proteinExistence type="predicted"/>
<name>A0ABV6C9Y8_9GAMM</name>
<keyword evidence="1" id="KW-0812">Transmembrane</keyword>
<evidence type="ECO:0000256" key="1">
    <source>
        <dbReference type="SAM" id="Phobius"/>
    </source>
</evidence>
<reference evidence="2 3" key="1">
    <citation type="submission" date="2024-09" db="EMBL/GenBank/DDBJ databases">
        <authorList>
            <person name="Sun Q."/>
            <person name="Mori K."/>
        </authorList>
    </citation>
    <scope>NUCLEOTIDE SEQUENCE [LARGE SCALE GENOMIC DNA]</scope>
    <source>
        <strain evidence="2 3">CCM 8545</strain>
    </source>
</reference>
<comment type="caution">
    <text evidence="2">The sequence shown here is derived from an EMBL/GenBank/DDBJ whole genome shotgun (WGS) entry which is preliminary data.</text>
</comment>
<evidence type="ECO:0000313" key="3">
    <source>
        <dbReference type="Proteomes" id="UP001589758"/>
    </source>
</evidence>
<gene>
    <name evidence="2" type="ORF">ACFFIT_06630</name>
</gene>
<organism evidence="2 3">
    <name type="scientific">Thorsellia kenyensis</name>
    <dbReference type="NCBI Taxonomy" id="1549888"/>
    <lineage>
        <taxon>Bacteria</taxon>
        <taxon>Pseudomonadati</taxon>
        <taxon>Pseudomonadota</taxon>
        <taxon>Gammaproteobacteria</taxon>
        <taxon>Enterobacterales</taxon>
        <taxon>Thorselliaceae</taxon>
        <taxon>Thorsellia</taxon>
    </lineage>
</organism>
<dbReference type="RefSeq" id="WP_385876867.1">
    <property type="nucleotide sequence ID" value="NZ_JBHLXE010000072.1"/>
</dbReference>
<keyword evidence="1" id="KW-0472">Membrane</keyword>
<keyword evidence="1" id="KW-1133">Transmembrane helix</keyword>
<dbReference type="Proteomes" id="UP001589758">
    <property type="component" value="Unassembled WGS sequence"/>
</dbReference>
<dbReference type="EMBL" id="JBHLXE010000072">
    <property type="protein sequence ID" value="MFC0179760.1"/>
    <property type="molecule type" value="Genomic_DNA"/>
</dbReference>
<keyword evidence="3" id="KW-1185">Reference proteome</keyword>
<feature type="transmembrane region" description="Helical" evidence="1">
    <location>
        <begin position="35"/>
        <end position="55"/>
    </location>
</feature>
<accession>A0ABV6C9Y8</accession>
<evidence type="ECO:0000313" key="2">
    <source>
        <dbReference type="EMBL" id="MFC0179760.1"/>
    </source>
</evidence>
<sequence>MPKIAQVPLTYEYAYGGKKITDNPSTEDTFCLTRLGWAMSIWISLIASSFLYLNYTPISRLWKI</sequence>
<protein>
    <submittedName>
        <fullName evidence="2">Uncharacterized protein</fullName>
    </submittedName>
</protein>